<proteinExistence type="predicted"/>
<reference evidence="2" key="2">
    <citation type="submission" date="2024-10" db="UniProtKB">
        <authorList>
            <consortium name="EnsemblProtists"/>
        </authorList>
    </citation>
    <scope>IDENTIFICATION</scope>
</reference>
<dbReference type="Gene3D" id="2.60.120.620">
    <property type="entry name" value="q2cbj1_9rhob like domain"/>
    <property type="match status" value="1"/>
</dbReference>
<dbReference type="Proteomes" id="UP000013827">
    <property type="component" value="Unassembled WGS sequence"/>
</dbReference>
<accession>A0A0D3J3B7</accession>
<dbReference type="GeneID" id="19046003"/>
<evidence type="ECO:0000313" key="3">
    <source>
        <dbReference type="Proteomes" id="UP000013827"/>
    </source>
</evidence>
<name>A0A0D3J3B7_EMIH1</name>
<keyword evidence="3" id="KW-1185">Reference proteome</keyword>
<evidence type="ECO:0000259" key="1">
    <source>
        <dbReference type="Pfam" id="PF13640"/>
    </source>
</evidence>
<organism evidence="2 3">
    <name type="scientific">Emiliania huxleyi (strain CCMP1516)</name>
    <dbReference type="NCBI Taxonomy" id="280463"/>
    <lineage>
        <taxon>Eukaryota</taxon>
        <taxon>Haptista</taxon>
        <taxon>Haptophyta</taxon>
        <taxon>Prymnesiophyceae</taxon>
        <taxon>Isochrysidales</taxon>
        <taxon>Noelaerhabdaceae</taxon>
        <taxon>Emiliania</taxon>
    </lineage>
</organism>
<dbReference type="RefSeq" id="XP_005770431.1">
    <property type="nucleotide sequence ID" value="XM_005770374.1"/>
</dbReference>
<evidence type="ECO:0000313" key="2">
    <source>
        <dbReference type="EnsemblProtists" id="EOD18002"/>
    </source>
</evidence>
<dbReference type="PaxDb" id="2903-EOD18002"/>
<dbReference type="KEGG" id="ehx:EMIHUDRAFT_196017"/>
<reference evidence="3" key="1">
    <citation type="journal article" date="2013" name="Nature">
        <title>Pan genome of the phytoplankton Emiliania underpins its global distribution.</title>
        <authorList>
            <person name="Read B.A."/>
            <person name="Kegel J."/>
            <person name="Klute M.J."/>
            <person name="Kuo A."/>
            <person name="Lefebvre S.C."/>
            <person name="Maumus F."/>
            <person name="Mayer C."/>
            <person name="Miller J."/>
            <person name="Monier A."/>
            <person name="Salamov A."/>
            <person name="Young J."/>
            <person name="Aguilar M."/>
            <person name="Claverie J.M."/>
            <person name="Frickenhaus S."/>
            <person name="Gonzalez K."/>
            <person name="Herman E.K."/>
            <person name="Lin Y.C."/>
            <person name="Napier J."/>
            <person name="Ogata H."/>
            <person name="Sarno A.F."/>
            <person name="Shmutz J."/>
            <person name="Schroeder D."/>
            <person name="de Vargas C."/>
            <person name="Verret F."/>
            <person name="von Dassow P."/>
            <person name="Valentin K."/>
            <person name="Van de Peer Y."/>
            <person name="Wheeler G."/>
            <person name="Dacks J.B."/>
            <person name="Delwiche C.F."/>
            <person name="Dyhrman S.T."/>
            <person name="Glockner G."/>
            <person name="John U."/>
            <person name="Richards T."/>
            <person name="Worden A.Z."/>
            <person name="Zhang X."/>
            <person name="Grigoriev I.V."/>
            <person name="Allen A.E."/>
            <person name="Bidle K."/>
            <person name="Borodovsky M."/>
            <person name="Bowler C."/>
            <person name="Brownlee C."/>
            <person name="Cock J.M."/>
            <person name="Elias M."/>
            <person name="Gladyshev V.N."/>
            <person name="Groth M."/>
            <person name="Guda C."/>
            <person name="Hadaegh A."/>
            <person name="Iglesias-Rodriguez M.D."/>
            <person name="Jenkins J."/>
            <person name="Jones B.M."/>
            <person name="Lawson T."/>
            <person name="Leese F."/>
            <person name="Lindquist E."/>
            <person name="Lobanov A."/>
            <person name="Lomsadze A."/>
            <person name="Malik S.B."/>
            <person name="Marsh M.E."/>
            <person name="Mackinder L."/>
            <person name="Mock T."/>
            <person name="Mueller-Roeber B."/>
            <person name="Pagarete A."/>
            <person name="Parker M."/>
            <person name="Probert I."/>
            <person name="Quesneville H."/>
            <person name="Raines C."/>
            <person name="Rensing S.A."/>
            <person name="Riano-Pachon D.M."/>
            <person name="Richier S."/>
            <person name="Rokitta S."/>
            <person name="Shiraiwa Y."/>
            <person name="Soanes D.M."/>
            <person name="van der Giezen M."/>
            <person name="Wahlund T.M."/>
            <person name="Williams B."/>
            <person name="Wilson W."/>
            <person name="Wolfe G."/>
            <person name="Wurch L.L."/>
        </authorList>
    </citation>
    <scope>NUCLEOTIDE SEQUENCE</scope>
</reference>
<feature type="domain" description="Prolyl 4-hydroxylase alpha subunit Fe(2+) 2OG dioxygenase" evidence="1">
    <location>
        <begin position="171"/>
        <end position="239"/>
    </location>
</feature>
<protein>
    <recommendedName>
        <fullName evidence="1">Prolyl 4-hydroxylase alpha subunit Fe(2+) 2OG dioxygenase domain-containing protein</fullName>
    </recommendedName>
</protein>
<dbReference type="AlphaFoldDB" id="A0A0D3J3B7"/>
<dbReference type="EnsemblProtists" id="EOD18002">
    <property type="protein sequence ID" value="EOD18002"/>
    <property type="gene ID" value="EMIHUDRAFT_196017"/>
</dbReference>
<sequence length="243" mass="25500">MAASAHHSTARCVDRDAAWRLRPPCRPCASSNVSSASDSSSSTCASSDFASLAAAAKARVLAGLAASLRSADGWEARASSAEEFAAATGRAVLGLGPAELAAVREKLLSDGVRRQEELASAEQLAAAVFERALSGKLIEEAQQSGDYWGGASAEAGGWPLAAAVYDGSRAHAAFYKPHLDCKEPASNPRRLTAILYLQPPGWDGGGELRAWRRDGEAVEIAPLGGRLVLFRACDVLHEAAWER</sequence>
<dbReference type="InterPro" id="IPR044862">
    <property type="entry name" value="Pro_4_hyd_alph_FE2OG_OXY"/>
</dbReference>
<dbReference type="HOGENOM" id="CLU_067954_0_0_1"/>
<dbReference type="Pfam" id="PF13640">
    <property type="entry name" value="2OG-FeII_Oxy_3"/>
    <property type="match status" value="1"/>
</dbReference>